<accession>M0IFC2</accession>
<reference evidence="1 2" key="1">
    <citation type="journal article" date="2014" name="PLoS Genet.">
        <title>Phylogenetically driven sequencing of extremely halophilic archaea reveals strategies for static and dynamic osmo-response.</title>
        <authorList>
            <person name="Becker E.A."/>
            <person name="Seitzer P.M."/>
            <person name="Tritt A."/>
            <person name="Larsen D."/>
            <person name="Krusor M."/>
            <person name="Yao A.I."/>
            <person name="Wu D."/>
            <person name="Madern D."/>
            <person name="Eisen J.A."/>
            <person name="Darling A.E."/>
            <person name="Facciotti M.T."/>
        </authorList>
    </citation>
    <scope>NUCLEOTIDE SEQUENCE [LARGE SCALE GENOMIC DNA]</scope>
    <source>
        <strain evidence="1 2">JCM 10717</strain>
    </source>
</reference>
<evidence type="ECO:0000313" key="2">
    <source>
        <dbReference type="Proteomes" id="UP000011577"/>
    </source>
</evidence>
<evidence type="ECO:0000313" key="1">
    <source>
        <dbReference type="EMBL" id="ELZ94523.1"/>
    </source>
</evidence>
<protein>
    <submittedName>
        <fullName evidence="1">Uncharacterized protein</fullName>
    </submittedName>
</protein>
<name>M0IFC2_HALVO</name>
<dbReference type="AlphaFoldDB" id="M0IFC2"/>
<dbReference type="EMBL" id="AOLL01000003">
    <property type="protein sequence ID" value="ELZ94523.1"/>
    <property type="molecule type" value="Genomic_DNA"/>
</dbReference>
<proteinExistence type="predicted"/>
<dbReference type="Proteomes" id="UP000011577">
    <property type="component" value="Unassembled WGS sequence"/>
</dbReference>
<organism evidence="1 2">
    <name type="scientific">Haloferax volcanii JCM 10717</name>
    <dbReference type="NCBI Taxonomy" id="1227458"/>
    <lineage>
        <taxon>Archaea</taxon>
        <taxon>Methanobacteriati</taxon>
        <taxon>Methanobacteriota</taxon>
        <taxon>Stenosarchaea group</taxon>
        <taxon>Halobacteria</taxon>
        <taxon>Halobacteriales</taxon>
        <taxon>Haloferacaceae</taxon>
        <taxon>Haloferax</taxon>
    </lineage>
</organism>
<sequence length="140" mass="15465">MRHIWPSFVEQRRVNCISLLRGNYPLSIQLMDVGFFRCEKARAEPRTNCAEGKYGSDSAAICNSASGNDRCVGDGIYDTGDQRECCNVALNVAACFPALCNDNIDTSIDSSLRLFSTSHRLENDPIARMNLLGIRCGLPK</sequence>
<gene>
    <name evidence="1" type="ORF">C452_01785</name>
</gene>
<comment type="caution">
    <text evidence="1">The sequence shown here is derived from an EMBL/GenBank/DDBJ whole genome shotgun (WGS) entry which is preliminary data.</text>
</comment>